<comment type="caution">
    <text evidence="1">The sequence shown here is derived from an EMBL/GenBank/DDBJ whole genome shotgun (WGS) entry which is preliminary data.</text>
</comment>
<reference evidence="1 2" key="1">
    <citation type="submission" date="2024-12" db="EMBL/GenBank/DDBJ databases">
        <authorList>
            <person name="Lee Y."/>
        </authorList>
    </citation>
    <scope>NUCLEOTIDE SEQUENCE [LARGE SCALE GENOMIC DNA]</scope>
    <source>
        <strain evidence="1 2">03SUJ4</strain>
    </source>
</reference>
<dbReference type="EMBL" id="JBJYXY010000001">
    <property type="protein sequence ID" value="MFN2975108.1"/>
    <property type="molecule type" value="Genomic_DNA"/>
</dbReference>
<dbReference type="RefSeq" id="WP_263413356.1">
    <property type="nucleotide sequence ID" value="NZ_BAABBH010000001.1"/>
</dbReference>
<dbReference type="Proteomes" id="UP001634747">
    <property type="component" value="Unassembled WGS sequence"/>
</dbReference>
<name>A0ABW9KIL1_9BACT</name>
<dbReference type="Pfam" id="PF10387">
    <property type="entry name" value="DUF2442"/>
    <property type="match status" value="1"/>
</dbReference>
<keyword evidence="2" id="KW-1185">Reference proteome</keyword>
<sequence length="117" mass="13233">MSAEIAEEELRAAEQRWEDETGCYPSATDVRFDQNWRRIIVKLSTGLEIALDPLHYRGFEAASDAALSNIEISGIGYELFFPLLDEGIWLPNTFRDSFPNLRTPGEVKQVVEDKLAA</sequence>
<proteinExistence type="predicted"/>
<dbReference type="Gene3D" id="3.30.2020.40">
    <property type="entry name" value="Uncharacterised protein PF10387, DUF2442"/>
    <property type="match status" value="1"/>
</dbReference>
<protein>
    <submittedName>
        <fullName evidence="1">DUF2442 domain-containing protein</fullName>
    </submittedName>
</protein>
<evidence type="ECO:0000313" key="1">
    <source>
        <dbReference type="EMBL" id="MFN2975108.1"/>
    </source>
</evidence>
<evidence type="ECO:0000313" key="2">
    <source>
        <dbReference type="Proteomes" id="UP001634747"/>
    </source>
</evidence>
<organism evidence="1 2">
    <name type="scientific">Terriglobus aquaticus</name>
    <dbReference type="NCBI Taxonomy" id="940139"/>
    <lineage>
        <taxon>Bacteria</taxon>
        <taxon>Pseudomonadati</taxon>
        <taxon>Acidobacteriota</taxon>
        <taxon>Terriglobia</taxon>
        <taxon>Terriglobales</taxon>
        <taxon>Acidobacteriaceae</taxon>
        <taxon>Terriglobus</taxon>
    </lineage>
</organism>
<gene>
    <name evidence="1" type="ORF">ACK2TP_04980</name>
</gene>
<dbReference type="InterPro" id="IPR018841">
    <property type="entry name" value="DUF2442"/>
</dbReference>
<accession>A0ABW9KIL1</accession>